<accession>Q9AMU6</accession>
<gene>
    <name evidence="1" type="primary">id858</name>
</gene>
<sequence>MSRHCARNGAALAARGEPHLMAIQRSWMLARAGISSTPFGERPCDTTCRLDLPGVRRAKSNEVARFILEAIPGLSASQLLNAASPRDVSPSDMAAVSVRFYGGSKAWAASKSCRHPSARCAQLPRR</sequence>
<protein>
    <submittedName>
        <fullName evidence="1">ID858</fullName>
    </submittedName>
</protein>
<proteinExistence type="predicted"/>
<name>Q9AMU6_BRAJP</name>
<reference evidence="1" key="1">
    <citation type="journal article" date="2001" name="J. Bacteriol.">
        <title>Potential symbiosis-specific genes uncovered by sequencing a 410-kb DNA region of the Bradyrhizobium japonicum chromosome.</title>
        <authorList>
            <person name="Gottfert M."/>
            <person name="Rothlisberger S."/>
            <person name="Kundig C."/>
            <person name="Beck C."/>
            <person name="Marty R."/>
            <person name="Hennecke H."/>
        </authorList>
    </citation>
    <scope>NUCLEOTIDE SEQUENCE</scope>
    <source>
        <strain evidence="1">110spc4</strain>
    </source>
</reference>
<evidence type="ECO:0000313" key="1">
    <source>
        <dbReference type="EMBL" id="AAG61050.1"/>
    </source>
</evidence>
<organism evidence="1">
    <name type="scientific">Bradyrhizobium japonicum</name>
    <dbReference type="NCBI Taxonomy" id="375"/>
    <lineage>
        <taxon>Bacteria</taxon>
        <taxon>Pseudomonadati</taxon>
        <taxon>Pseudomonadota</taxon>
        <taxon>Alphaproteobacteria</taxon>
        <taxon>Hyphomicrobiales</taxon>
        <taxon>Nitrobacteraceae</taxon>
        <taxon>Bradyrhizobium</taxon>
    </lineage>
</organism>
<dbReference type="EMBL" id="AH010242">
    <property type="protein sequence ID" value="AAG61050.1"/>
    <property type="molecule type" value="Genomic_DNA"/>
</dbReference>
<dbReference type="AlphaFoldDB" id="Q9AMU6"/>